<evidence type="ECO:0000256" key="1">
    <source>
        <dbReference type="ARBA" id="ARBA00004635"/>
    </source>
</evidence>
<organism evidence="7 8">
    <name type="scientific">Haploplasma axanthum</name>
    <name type="common">Acholeplasma axanthum</name>
    <dbReference type="NCBI Taxonomy" id="29552"/>
    <lineage>
        <taxon>Bacteria</taxon>
        <taxon>Bacillati</taxon>
        <taxon>Mycoplasmatota</taxon>
        <taxon>Mollicutes</taxon>
        <taxon>Acholeplasmatales</taxon>
        <taxon>Acholeplasmataceae</taxon>
        <taxon>Haploplasma</taxon>
    </lineage>
</organism>
<dbReference type="PANTHER" id="PTHR30429">
    <property type="entry name" value="D-METHIONINE-BINDING LIPOPROTEIN METQ"/>
    <property type="match status" value="1"/>
</dbReference>
<evidence type="ECO:0000256" key="6">
    <source>
        <dbReference type="ARBA" id="ARBA00023288"/>
    </source>
</evidence>
<reference evidence="7 8" key="1">
    <citation type="submission" date="2019-01" db="EMBL/GenBank/DDBJ databases">
        <authorList>
            <consortium name="Pathogen Informatics"/>
        </authorList>
    </citation>
    <scope>NUCLEOTIDE SEQUENCE [LARGE SCALE GENOMIC DNA]</scope>
    <source>
        <strain evidence="7 8">NCTC10138</strain>
    </source>
</reference>
<evidence type="ECO:0000256" key="2">
    <source>
        <dbReference type="ARBA" id="ARBA00008973"/>
    </source>
</evidence>
<comment type="similarity">
    <text evidence="2">Belongs to the NlpA lipoprotein family.</text>
</comment>
<keyword evidence="6 7" id="KW-0449">Lipoprotein</keyword>
<dbReference type="Pfam" id="PF03180">
    <property type="entry name" value="Lipoprotein_9"/>
    <property type="match status" value="1"/>
</dbReference>
<dbReference type="Proteomes" id="UP000289841">
    <property type="component" value="Chromosome"/>
</dbReference>
<dbReference type="RefSeq" id="WP_026390770.1">
    <property type="nucleotide sequence ID" value="NZ_LR215048.1"/>
</dbReference>
<gene>
    <name evidence="7" type="primary">metQ_1</name>
    <name evidence="7" type="ORF">NCTC10138_00640</name>
</gene>
<dbReference type="EMBL" id="LR215048">
    <property type="protein sequence ID" value="VEU80272.1"/>
    <property type="molecule type" value="Genomic_DNA"/>
</dbReference>
<evidence type="ECO:0000313" key="8">
    <source>
        <dbReference type="Proteomes" id="UP000289841"/>
    </source>
</evidence>
<dbReference type="PROSITE" id="PS51257">
    <property type="entry name" value="PROKAR_LIPOPROTEIN"/>
    <property type="match status" value="1"/>
</dbReference>
<dbReference type="STRING" id="1278311.GCA_000428705_01318"/>
<protein>
    <submittedName>
        <fullName evidence="7">Methionine-binding lipoprotein metQ</fullName>
    </submittedName>
</protein>
<evidence type="ECO:0000313" key="7">
    <source>
        <dbReference type="EMBL" id="VEU80272.1"/>
    </source>
</evidence>
<comment type="subcellular location">
    <subcellularLocation>
        <location evidence="1">Membrane</location>
        <topology evidence="1">Lipid-anchor</topology>
    </subcellularLocation>
</comment>
<proteinExistence type="inferred from homology"/>
<dbReference type="SUPFAM" id="SSF53850">
    <property type="entry name" value="Periplasmic binding protein-like II"/>
    <property type="match status" value="1"/>
</dbReference>
<dbReference type="KEGG" id="aaxa:NCTC10138_00640"/>
<keyword evidence="5" id="KW-0564">Palmitate</keyword>
<evidence type="ECO:0000256" key="4">
    <source>
        <dbReference type="ARBA" id="ARBA00023136"/>
    </source>
</evidence>
<dbReference type="AlphaFoldDB" id="A0A449BCX2"/>
<dbReference type="Gene3D" id="3.40.190.10">
    <property type="entry name" value="Periplasmic binding protein-like II"/>
    <property type="match status" value="2"/>
</dbReference>
<dbReference type="OrthoDB" id="9812878at2"/>
<accession>A0A449BCX2</accession>
<dbReference type="GO" id="GO:0016020">
    <property type="term" value="C:membrane"/>
    <property type="evidence" value="ECO:0007669"/>
    <property type="project" value="UniProtKB-SubCell"/>
</dbReference>
<evidence type="ECO:0000256" key="5">
    <source>
        <dbReference type="ARBA" id="ARBA00023139"/>
    </source>
</evidence>
<keyword evidence="4" id="KW-0472">Membrane</keyword>
<dbReference type="InterPro" id="IPR004872">
    <property type="entry name" value="Lipoprotein_NlpA"/>
</dbReference>
<evidence type="ECO:0000256" key="3">
    <source>
        <dbReference type="ARBA" id="ARBA00022729"/>
    </source>
</evidence>
<keyword evidence="8" id="KW-1185">Reference proteome</keyword>
<name>A0A449BCX2_HAPAX</name>
<dbReference type="PANTHER" id="PTHR30429:SF0">
    <property type="entry name" value="METHIONINE-BINDING LIPOPROTEIN METQ"/>
    <property type="match status" value="1"/>
</dbReference>
<sequence length="268" mass="29434">MKKSILGVLLLVLTITLIGCGKNKEKTIKVIATEEPHAEILREAKPLLKEQGYNLEITVTNNYELGNPAVENGSADANYFQHIPYFNQQNKNGNLVNVGAIHLEPIGLYAGTVNNIDNLKDGDEIIISDNAPDYGRIVAFLANIGLVTTIDGFDQLKEIDSPEKGIETKKVNFKFKIIAAKLLVTAKNNNEGALFFINGNYAITGNLDVKTALVTELSTNNPYANIVVVKKGNEDDPKIKALLEVLQSEHIKNFINTKYNGTVILVKK</sequence>
<keyword evidence="3" id="KW-0732">Signal</keyword>